<sequence length="510" mass="54435">MHQVPQPYPATPLLQGLPRISPDTTQDAVVVVPGIMGSELYDTERDRVVWGLADTGWLVRAWTTPGGLRDLRLTPDEREGRTGRIQARRLLRTPAWCPVLRGLEPYTALVRTVAGSVAAPEAVLEFAYDWRLPVAVNARLLAEAARRHLEQWRRHPAHTAARRHRVDEREGRLVFVAHSMGGLLTLAALCDGPDGDLARDTRGVLTLGTPFRGAVAAAVILNSGRGAPVPLPHRRLRRLASAMPGLYDLLPTFACLDEGLNVRPLTPVDVADLGGDKELAQAAQEFHARLDGRTPPGHRAVVGVGQRTMQSLTLRQGVVVPYEHSYRHHSNGELLRDADGVPRCFDVAGDGTVHRESASLTRVTVPFALQHGALATGEAALEAVTAFLQEDEHLGPAQGVPELGLQVPDYVAPGAEWTLRVHGADSPAGLECVVEAVDGGTAFRTRAALSADDGADDGDDVGGGGGDDDVLAARVRVPADGLYRVVLDSGDGAPLTQLVLAGPHEPAAED</sequence>
<reference evidence="1" key="1">
    <citation type="journal article" date="2014" name="Int. J. Syst. Evol. Microbiol.">
        <title>Complete genome sequence of Corynebacterium casei LMG S-19264T (=DSM 44701T), isolated from a smear-ripened cheese.</title>
        <authorList>
            <consortium name="US DOE Joint Genome Institute (JGI-PGF)"/>
            <person name="Walter F."/>
            <person name="Albersmeier A."/>
            <person name="Kalinowski J."/>
            <person name="Ruckert C."/>
        </authorList>
    </citation>
    <scope>NUCLEOTIDE SEQUENCE</scope>
    <source>
        <strain evidence="1">JCM 5016</strain>
    </source>
</reference>
<dbReference type="Proteomes" id="UP000623010">
    <property type="component" value="Unassembled WGS sequence"/>
</dbReference>
<dbReference type="GO" id="GO:0006629">
    <property type="term" value="P:lipid metabolic process"/>
    <property type="evidence" value="ECO:0007669"/>
    <property type="project" value="InterPro"/>
</dbReference>
<dbReference type="SUPFAM" id="SSF53474">
    <property type="entry name" value="alpha/beta-Hydrolases"/>
    <property type="match status" value="1"/>
</dbReference>
<dbReference type="InterPro" id="IPR029058">
    <property type="entry name" value="AB_hydrolase_fold"/>
</dbReference>
<dbReference type="EMBL" id="BMWH01000021">
    <property type="protein sequence ID" value="GHA02221.1"/>
    <property type="molecule type" value="Genomic_DNA"/>
</dbReference>
<evidence type="ECO:0008006" key="3">
    <source>
        <dbReference type="Google" id="ProtNLM"/>
    </source>
</evidence>
<protein>
    <recommendedName>
        <fullName evidence="3">Lecithin:cholesterol acyltransferase</fullName>
    </recommendedName>
</protein>
<dbReference type="InterPro" id="IPR003386">
    <property type="entry name" value="LACT/PDAT_acylTrfase"/>
</dbReference>
<gene>
    <name evidence="1" type="ORF">GCM10010389_47010</name>
</gene>
<keyword evidence="2" id="KW-1185">Reference proteome</keyword>
<reference evidence="1" key="2">
    <citation type="submission" date="2020-09" db="EMBL/GenBank/DDBJ databases">
        <authorList>
            <person name="Sun Q."/>
            <person name="Ohkuma M."/>
        </authorList>
    </citation>
    <scope>NUCLEOTIDE SEQUENCE</scope>
    <source>
        <strain evidence="1">JCM 5016</strain>
    </source>
</reference>
<name>A0A918RKA8_9ACTN</name>
<dbReference type="RefSeq" id="WP_308432539.1">
    <property type="nucleotide sequence ID" value="NZ_BMWH01000021.1"/>
</dbReference>
<organism evidence="1 2">
    <name type="scientific">Streptomyces echinoruber</name>
    <dbReference type="NCBI Taxonomy" id="68898"/>
    <lineage>
        <taxon>Bacteria</taxon>
        <taxon>Bacillati</taxon>
        <taxon>Actinomycetota</taxon>
        <taxon>Actinomycetes</taxon>
        <taxon>Kitasatosporales</taxon>
        <taxon>Streptomycetaceae</taxon>
        <taxon>Streptomyces</taxon>
    </lineage>
</organism>
<accession>A0A918RKA8</accession>
<dbReference type="Gene3D" id="3.40.50.1820">
    <property type="entry name" value="alpha/beta hydrolase"/>
    <property type="match status" value="1"/>
</dbReference>
<proteinExistence type="predicted"/>
<dbReference type="GO" id="GO:0008374">
    <property type="term" value="F:O-acyltransferase activity"/>
    <property type="evidence" value="ECO:0007669"/>
    <property type="project" value="InterPro"/>
</dbReference>
<comment type="caution">
    <text evidence="1">The sequence shown here is derived from an EMBL/GenBank/DDBJ whole genome shotgun (WGS) entry which is preliminary data.</text>
</comment>
<evidence type="ECO:0000313" key="1">
    <source>
        <dbReference type="EMBL" id="GHA02221.1"/>
    </source>
</evidence>
<evidence type="ECO:0000313" key="2">
    <source>
        <dbReference type="Proteomes" id="UP000623010"/>
    </source>
</evidence>
<dbReference type="AlphaFoldDB" id="A0A918RKA8"/>
<dbReference type="Pfam" id="PF02450">
    <property type="entry name" value="LCAT"/>
    <property type="match status" value="1"/>
</dbReference>